<sequence length="120" mass="13742">MFQFLFIIISFRVGQMSAGRLSIKDDVTLRSSVFLGWIQGVEGAYGMRKKYLANNNTTIKKVVFVCFDEMNFEIYKNEVEKRGSKPRSVLDKINYSVRVLVSCMLLSTIIPFVQRVEGEG</sequence>
<dbReference type="OrthoDB" id="6194521at2"/>
<evidence type="ECO:0000313" key="1">
    <source>
        <dbReference type="EMBL" id="RRJ63685.1"/>
    </source>
</evidence>
<keyword evidence="2" id="KW-1185">Reference proteome</keyword>
<proteinExistence type="predicted"/>
<organism evidence="1 2">
    <name type="scientific">Paenibacillus oralis</name>
    <dbReference type="NCBI Taxonomy" id="2490856"/>
    <lineage>
        <taxon>Bacteria</taxon>
        <taxon>Bacillati</taxon>
        <taxon>Bacillota</taxon>
        <taxon>Bacilli</taxon>
        <taxon>Bacillales</taxon>
        <taxon>Paenibacillaceae</taxon>
        <taxon>Paenibacillus</taxon>
    </lineage>
</organism>
<dbReference type="AlphaFoldDB" id="A0A3P3U018"/>
<comment type="caution">
    <text evidence="1">The sequence shown here is derived from an EMBL/GenBank/DDBJ whole genome shotgun (WGS) entry which is preliminary data.</text>
</comment>
<protein>
    <submittedName>
        <fullName evidence="1">Uncharacterized protein</fullName>
    </submittedName>
</protein>
<dbReference type="EMBL" id="RRCN01000001">
    <property type="protein sequence ID" value="RRJ63685.1"/>
    <property type="molecule type" value="Genomic_DNA"/>
</dbReference>
<gene>
    <name evidence="1" type="ORF">EHV15_12650</name>
</gene>
<accession>A0A3P3U018</accession>
<name>A0A3P3U018_9BACL</name>
<reference evidence="1 2" key="1">
    <citation type="submission" date="2018-11" db="EMBL/GenBank/DDBJ databases">
        <title>Genome sequencing of Paenibacillus sp. KCOM 3021 (= ChDC PVNT-B20).</title>
        <authorList>
            <person name="Kook J.-K."/>
            <person name="Park S.-N."/>
            <person name="Lim Y.K."/>
        </authorList>
    </citation>
    <scope>NUCLEOTIDE SEQUENCE [LARGE SCALE GENOMIC DNA]</scope>
    <source>
        <strain evidence="1 2">KCOM 3021</strain>
    </source>
</reference>
<dbReference type="Proteomes" id="UP000267017">
    <property type="component" value="Unassembled WGS sequence"/>
</dbReference>
<evidence type="ECO:0000313" key="2">
    <source>
        <dbReference type="Proteomes" id="UP000267017"/>
    </source>
</evidence>